<organism evidence="2">
    <name type="scientific">Rhodococcus sp. NS1</name>
    <dbReference type="NCBI Taxonomy" id="402236"/>
    <lineage>
        <taxon>Bacteria</taxon>
        <taxon>Bacillati</taxon>
        <taxon>Actinomycetota</taxon>
        <taxon>Actinomycetes</taxon>
        <taxon>Mycobacteriales</taxon>
        <taxon>Nocardiaceae</taxon>
        <taxon>Rhodococcus</taxon>
    </lineage>
</organism>
<proteinExistence type="predicted"/>
<dbReference type="AlphaFoldDB" id="Q06G82"/>
<dbReference type="EMBL" id="DQ888171">
    <property type="protein sequence ID" value="ABI79429.1"/>
    <property type="molecule type" value="Genomic_DNA"/>
</dbReference>
<gene>
    <name evidence="2" type="ORF">PNSL1.101</name>
</gene>
<evidence type="ECO:0000313" key="2">
    <source>
        <dbReference type="EMBL" id="ABI79429.1"/>
    </source>
</evidence>
<keyword evidence="1" id="KW-1133">Transmembrane helix</keyword>
<keyword evidence="1" id="KW-0472">Membrane</keyword>
<geneLocation type="plasmid" evidence="2">
    <name>pNSL1</name>
</geneLocation>
<keyword evidence="1" id="KW-0812">Transmembrane</keyword>
<evidence type="ECO:0000256" key="1">
    <source>
        <dbReference type="SAM" id="Phobius"/>
    </source>
</evidence>
<feature type="transmembrane region" description="Helical" evidence="1">
    <location>
        <begin position="20"/>
        <end position="40"/>
    </location>
</feature>
<keyword evidence="2" id="KW-0614">Plasmid</keyword>
<reference evidence="2" key="1">
    <citation type="submission" date="2006-08" db="EMBL/GenBank/DDBJ databases">
        <title>The complete nucleotide sequence of Nocardia linear plasmid pNSL1.</title>
        <authorList>
            <person name="Zhu Y."/>
            <person name="Xu M."/>
            <person name="Qin Z."/>
        </authorList>
    </citation>
    <scope>NUCLEOTIDE SEQUENCE</scope>
    <source>
        <strain evidence="2">NS1</strain>
        <plasmid evidence="2">pNSL1</plasmid>
    </source>
</reference>
<name>Q06G82_9NOCA</name>
<accession>Q06G82</accession>
<protein>
    <submittedName>
        <fullName evidence="2">Uncharacterized protein</fullName>
    </submittedName>
</protein>
<sequence>MLKPSGDPMIARVHVSVAPLMTRGSLGFVIVAVIDELSLVSVTMGGSTVESALATAGMVSSGTIGVIAATTNRFMQFFVSRPGSMWMALRR</sequence>
<feature type="transmembrane region" description="Helical" evidence="1">
    <location>
        <begin position="52"/>
        <end position="71"/>
    </location>
</feature>